<name>A0BZ43_PARTE</name>
<organism evidence="2 3">
    <name type="scientific">Paramecium tetraurelia</name>
    <dbReference type="NCBI Taxonomy" id="5888"/>
    <lineage>
        <taxon>Eukaryota</taxon>
        <taxon>Sar</taxon>
        <taxon>Alveolata</taxon>
        <taxon>Ciliophora</taxon>
        <taxon>Intramacronucleata</taxon>
        <taxon>Oligohymenophorea</taxon>
        <taxon>Peniculida</taxon>
        <taxon>Parameciidae</taxon>
        <taxon>Paramecium</taxon>
    </lineage>
</organism>
<dbReference type="RefSeq" id="XP_001431208.1">
    <property type="nucleotide sequence ID" value="XM_001431171.1"/>
</dbReference>
<sequence length="296" mass="35838">MRQQSPNSKLSRENSAYQNDSVTVSHIENQKLRKSKLSQRKIIQIKKDDKKRNLENQYKKQYIEYESQQMIDKKNWEGLKNLIRKNNKQYISTSIKNELQEKQITSRSLIEEITKIEKDKVPKLQQISDLQEKITQKKRNKYVDKEIDDYTMKQIEGEIIEFQKKKDEQMKTYGEKYKILEKNHKMKLKKKEFDDQIRKDVKINSSFIHEANRFLRLKDKHSLRSTKPIFSHQENLLHSLRTLNLQNQKQDIQEKILLKIRLKQSIRSNLRKQPQINKFLNKIKNNQEQKNQRQST</sequence>
<dbReference type="KEGG" id="ptm:GSPATT00033663001"/>
<feature type="compositionally biased region" description="Polar residues" evidence="1">
    <location>
        <begin position="1"/>
        <end position="27"/>
    </location>
</feature>
<evidence type="ECO:0000313" key="2">
    <source>
        <dbReference type="EMBL" id="CAK63810.1"/>
    </source>
</evidence>
<dbReference type="HOGENOM" id="CLU_941522_0_0_1"/>
<proteinExistence type="predicted"/>
<dbReference type="Proteomes" id="UP000000600">
    <property type="component" value="Unassembled WGS sequence"/>
</dbReference>
<protein>
    <submittedName>
        <fullName evidence="2">Uncharacterized protein</fullName>
    </submittedName>
</protein>
<gene>
    <name evidence="2" type="ORF">GSPATT00033663001</name>
</gene>
<keyword evidence="3" id="KW-1185">Reference proteome</keyword>
<dbReference type="GeneID" id="5016992"/>
<dbReference type="EMBL" id="CT868028">
    <property type="protein sequence ID" value="CAK63810.1"/>
    <property type="molecule type" value="Genomic_DNA"/>
</dbReference>
<dbReference type="AlphaFoldDB" id="A0BZ43"/>
<feature type="region of interest" description="Disordered" evidence="1">
    <location>
        <begin position="1"/>
        <end position="32"/>
    </location>
</feature>
<reference evidence="2 3" key="1">
    <citation type="journal article" date="2006" name="Nature">
        <title>Global trends of whole-genome duplications revealed by the ciliate Paramecium tetraurelia.</title>
        <authorList>
            <consortium name="Genoscope"/>
            <person name="Aury J.-M."/>
            <person name="Jaillon O."/>
            <person name="Duret L."/>
            <person name="Noel B."/>
            <person name="Jubin C."/>
            <person name="Porcel B.M."/>
            <person name="Segurens B."/>
            <person name="Daubin V."/>
            <person name="Anthouard V."/>
            <person name="Aiach N."/>
            <person name="Arnaiz O."/>
            <person name="Billaut A."/>
            <person name="Beisson J."/>
            <person name="Blanc I."/>
            <person name="Bouhouche K."/>
            <person name="Camara F."/>
            <person name="Duharcourt S."/>
            <person name="Guigo R."/>
            <person name="Gogendeau D."/>
            <person name="Katinka M."/>
            <person name="Keller A.-M."/>
            <person name="Kissmehl R."/>
            <person name="Klotz C."/>
            <person name="Koll F."/>
            <person name="Le Moue A."/>
            <person name="Lepere C."/>
            <person name="Malinsky S."/>
            <person name="Nowacki M."/>
            <person name="Nowak J.K."/>
            <person name="Plattner H."/>
            <person name="Poulain J."/>
            <person name="Ruiz F."/>
            <person name="Serrano V."/>
            <person name="Zagulski M."/>
            <person name="Dessen P."/>
            <person name="Betermier M."/>
            <person name="Weissenbach J."/>
            <person name="Scarpelli C."/>
            <person name="Schachter V."/>
            <person name="Sperling L."/>
            <person name="Meyer E."/>
            <person name="Cohen J."/>
            <person name="Wincker P."/>
        </authorList>
    </citation>
    <scope>NUCLEOTIDE SEQUENCE [LARGE SCALE GENOMIC DNA]</scope>
    <source>
        <strain evidence="2 3">Stock d4-2</strain>
    </source>
</reference>
<evidence type="ECO:0000256" key="1">
    <source>
        <dbReference type="SAM" id="MobiDB-lite"/>
    </source>
</evidence>
<accession>A0BZ43</accession>
<dbReference type="InParanoid" id="A0BZ43"/>
<evidence type="ECO:0000313" key="3">
    <source>
        <dbReference type="Proteomes" id="UP000000600"/>
    </source>
</evidence>